<dbReference type="GO" id="GO:0016020">
    <property type="term" value="C:membrane"/>
    <property type="evidence" value="ECO:0007669"/>
    <property type="project" value="UniProtKB-SubCell"/>
</dbReference>
<feature type="transmembrane region" description="Helical" evidence="6">
    <location>
        <begin position="232"/>
        <end position="251"/>
    </location>
</feature>
<proteinExistence type="inferred from homology"/>
<feature type="transmembrane region" description="Helical" evidence="6">
    <location>
        <begin position="50"/>
        <end position="72"/>
    </location>
</feature>
<accession>A0AAV5RP31</accession>
<evidence type="ECO:0000256" key="2">
    <source>
        <dbReference type="ARBA" id="ARBA00006665"/>
    </source>
</evidence>
<gene>
    <name evidence="7" type="ORF">DASB73_033990</name>
</gene>
<keyword evidence="5 6" id="KW-0472">Membrane</keyword>
<comment type="caution">
    <text evidence="7">The sequence shown here is derived from an EMBL/GenBank/DDBJ whole genome shotgun (WGS) entry which is preliminary data.</text>
</comment>
<comment type="similarity">
    <text evidence="2">Belongs to the TDE1 family.</text>
</comment>
<evidence type="ECO:0000256" key="6">
    <source>
        <dbReference type="SAM" id="Phobius"/>
    </source>
</evidence>
<feature type="transmembrane region" description="Helical" evidence="6">
    <location>
        <begin position="380"/>
        <end position="400"/>
    </location>
</feature>
<dbReference type="Proteomes" id="UP001362899">
    <property type="component" value="Unassembled WGS sequence"/>
</dbReference>
<dbReference type="PANTHER" id="PTHR10383:SF9">
    <property type="entry name" value="SERINE INCORPORATOR, ISOFORM F"/>
    <property type="match status" value="1"/>
</dbReference>
<dbReference type="AlphaFoldDB" id="A0AAV5RP31"/>
<feature type="transmembrane region" description="Helical" evidence="6">
    <location>
        <begin position="153"/>
        <end position="175"/>
    </location>
</feature>
<dbReference type="InterPro" id="IPR005016">
    <property type="entry name" value="TDE1/TMS"/>
</dbReference>
<comment type="subcellular location">
    <subcellularLocation>
        <location evidence="1">Membrane</location>
        <topology evidence="1">Multi-pass membrane protein</topology>
    </subcellularLocation>
</comment>
<dbReference type="Pfam" id="PF03348">
    <property type="entry name" value="Serinc"/>
    <property type="match status" value="1"/>
</dbReference>
<feature type="transmembrane region" description="Helical" evidence="6">
    <location>
        <begin position="258"/>
        <end position="278"/>
    </location>
</feature>
<evidence type="ECO:0000256" key="1">
    <source>
        <dbReference type="ARBA" id="ARBA00004141"/>
    </source>
</evidence>
<name>A0AAV5RP31_STABA</name>
<evidence type="ECO:0000313" key="8">
    <source>
        <dbReference type="Proteomes" id="UP001362899"/>
    </source>
</evidence>
<dbReference type="EMBL" id="BTGC01000008">
    <property type="protein sequence ID" value="GMM52436.1"/>
    <property type="molecule type" value="Genomic_DNA"/>
</dbReference>
<feature type="transmembrane region" description="Helical" evidence="6">
    <location>
        <begin position="196"/>
        <end position="220"/>
    </location>
</feature>
<keyword evidence="8" id="KW-1185">Reference proteome</keyword>
<feature type="transmembrane region" description="Helical" evidence="6">
    <location>
        <begin position="92"/>
        <end position="116"/>
    </location>
</feature>
<feature type="transmembrane region" description="Helical" evidence="6">
    <location>
        <begin position="420"/>
        <end position="443"/>
    </location>
</feature>
<reference evidence="7 8" key="1">
    <citation type="journal article" date="2023" name="Elife">
        <title>Identification of key yeast species and microbe-microbe interactions impacting larval growth of Drosophila in the wild.</title>
        <authorList>
            <person name="Mure A."/>
            <person name="Sugiura Y."/>
            <person name="Maeda R."/>
            <person name="Honda K."/>
            <person name="Sakurai N."/>
            <person name="Takahashi Y."/>
            <person name="Watada M."/>
            <person name="Katoh T."/>
            <person name="Gotoh A."/>
            <person name="Gotoh Y."/>
            <person name="Taniguchi I."/>
            <person name="Nakamura K."/>
            <person name="Hayashi T."/>
            <person name="Katayama T."/>
            <person name="Uemura T."/>
            <person name="Hattori Y."/>
        </authorList>
    </citation>
    <scope>NUCLEOTIDE SEQUENCE [LARGE SCALE GENOMIC DNA]</scope>
    <source>
        <strain evidence="7 8">SB-73</strain>
    </source>
</reference>
<evidence type="ECO:0000256" key="4">
    <source>
        <dbReference type="ARBA" id="ARBA00022989"/>
    </source>
</evidence>
<feature type="transmembrane region" description="Helical" evidence="6">
    <location>
        <begin position="128"/>
        <end position="147"/>
    </location>
</feature>
<organism evidence="7 8">
    <name type="scientific">Starmerella bacillaris</name>
    <name type="common">Yeast</name>
    <name type="synonym">Candida zemplinina</name>
    <dbReference type="NCBI Taxonomy" id="1247836"/>
    <lineage>
        <taxon>Eukaryota</taxon>
        <taxon>Fungi</taxon>
        <taxon>Dikarya</taxon>
        <taxon>Ascomycota</taxon>
        <taxon>Saccharomycotina</taxon>
        <taxon>Dipodascomycetes</taxon>
        <taxon>Dipodascales</taxon>
        <taxon>Trichomonascaceae</taxon>
        <taxon>Starmerella</taxon>
    </lineage>
</organism>
<protein>
    <submittedName>
        <fullName evidence="7">Tms1 protein</fullName>
    </submittedName>
</protein>
<keyword evidence="4 6" id="KW-1133">Transmembrane helix</keyword>
<feature type="transmembrane region" description="Helical" evidence="6">
    <location>
        <begin position="298"/>
        <end position="316"/>
    </location>
</feature>
<evidence type="ECO:0000256" key="3">
    <source>
        <dbReference type="ARBA" id="ARBA00022692"/>
    </source>
</evidence>
<dbReference type="PANTHER" id="PTHR10383">
    <property type="entry name" value="SERINE INCORPORATOR"/>
    <property type="match status" value="1"/>
</dbReference>
<evidence type="ECO:0000313" key="7">
    <source>
        <dbReference type="EMBL" id="GMM52436.1"/>
    </source>
</evidence>
<feature type="transmembrane region" description="Helical" evidence="6">
    <location>
        <begin position="12"/>
        <end position="38"/>
    </location>
</feature>
<keyword evidence="3 6" id="KW-0812">Transmembrane</keyword>
<sequence length="448" mass="48721">MGAILSLPLIPVQMAGTAIASFVGSTAASCVNAGMSAVFGEQASGIGARIAYAVLFLLNSLLSWLMLSPWAISKLDLLRYACQGDECTSFVAVHRINSSLGFLHLTLAAILMYNYSPAIQNGWWKTKLFGYICMLLTSFLLIPAGFWVLWGNYIAPAASFVFVFIGLILLVDAAHTWAETCIEHIDSGERENMWQLILVNSTLGMYIAAIILSGVMFYYFALGDCSMNQAAITMNVIFAIIISTVSVHPVVQECNPKAGLAQAAMVTIYCTYLVLSAVTSEPDDRHCNPTAQSGATRGLATVIGAGFTFIAIAYTTTRAASRAISGDIEANTSDGVHLSSESRRDALQQAVREGYLPPAALEHADWLDEEEVSGKDGYNYIIFHIVFFLATQYTASILTINVNTDIADNFQPVGRSYFVAWVKIASSWICYALYSWSLIAPVVMPERF</sequence>
<evidence type="ECO:0000256" key="5">
    <source>
        <dbReference type="ARBA" id="ARBA00023136"/>
    </source>
</evidence>